<feature type="compositionally biased region" description="Low complexity" evidence="2">
    <location>
        <begin position="513"/>
        <end position="530"/>
    </location>
</feature>
<feature type="compositionally biased region" description="Basic and acidic residues" evidence="2">
    <location>
        <begin position="757"/>
        <end position="770"/>
    </location>
</feature>
<evidence type="ECO:0000313" key="4">
    <source>
        <dbReference type="Proteomes" id="UP000694856"/>
    </source>
</evidence>
<evidence type="ECO:0000256" key="1">
    <source>
        <dbReference type="ARBA" id="ARBA00009112"/>
    </source>
</evidence>
<accession>A0A8B8SLK2</accession>
<protein>
    <submittedName>
        <fullName evidence="5">Transcription factor SPT20 homolog</fullName>
    </submittedName>
</protein>
<feature type="region of interest" description="Disordered" evidence="2">
    <location>
        <begin position="751"/>
        <end position="770"/>
    </location>
</feature>
<dbReference type="Pfam" id="PF12090">
    <property type="entry name" value="Spt20_SEP"/>
    <property type="match status" value="1"/>
</dbReference>
<dbReference type="RefSeq" id="XP_032331103.1">
    <property type="nucleotide sequence ID" value="XM_032475212.1"/>
</dbReference>
<dbReference type="KEGG" id="cfr:102508490"/>
<sequence length="770" mass="84778">MQQALEQALERAEYVIESAQQRPPKRKHSSSGQTSLYEKLYDIYVEECEKEPDIPEELRSNVNLLEKLVRRESLPCLVVNLYPGKEGYSLMLKGKNGSFSESIRLPYEEGELLEYLDAEELSPVLVDLLEKSQVNVFHDGCVIAEIRDYRQSSNREPPGYQSRHILLRPTMQTLACDVEAIASDNQKWTQEDKLLLESQLILATAEPLCLDPSISVACTANRMLYNKQKLNTLSMKRNFKRFSLASLNQEQELSQCPPPRELGVLASCKKIRETKTGEHHDLKIFKAGNCADMWKQIPCDLAVPSEVDVEKYAKGKNFVTYDESQPTVWPTHEVQDGSVFGCEDGDQSQTTMLPFMQSLNDPLISGKRRSCKKVRHTRQLSHPYSSRDDHYSFMPRPKTDVGKVVSWSEKMVQNSIQCPVQMSTSSSGSASLRQPSPGKEPEQPKTGYVQSSVLGKGAKHPPPPTRLPSSSARSSSGDSFTSQQASSSHAPPSPAPAPKTPSLSNKSSLEVNPASMLPATATSTSTAGSPQRTQVSAKSSGLSVTKVARPTCRGQALRRGSKPVQDSTRGATAPVRIQSSHLPNAPPMAPQAPSQGGVQFIFKNASSVQSLGLLQLPPGSLILNTQQQAPQQPWLYQVIPQQQLQQPTTLHPQQPVPQAIVQGPVTQSMALPTQQAMLLNLNRVESFLQPQAVMLPQLGSVQSQPGPSLPQQRFQLFSALQLQPQPQLQLQPIQFGILQYPVAVTTVAAQMAQPHPPSEHTESQSKGKMS</sequence>
<dbReference type="InterPro" id="IPR046468">
    <property type="entry name" value="Spt20-like_SEP"/>
</dbReference>
<feature type="region of interest" description="Disordered" evidence="2">
    <location>
        <begin position="368"/>
        <end position="394"/>
    </location>
</feature>
<organism evidence="4 5">
    <name type="scientific">Camelus ferus</name>
    <name type="common">Wild bactrian camel</name>
    <name type="synonym">Camelus bactrianus ferus</name>
    <dbReference type="NCBI Taxonomy" id="419612"/>
    <lineage>
        <taxon>Eukaryota</taxon>
        <taxon>Metazoa</taxon>
        <taxon>Chordata</taxon>
        <taxon>Craniata</taxon>
        <taxon>Vertebrata</taxon>
        <taxon>Euteleostomi</taxon>
        <taxon>Mammalia</taxon>
        <taxon>Eutheria</taxon>
        <taxon>Laurasiatheria</taxon>
        <taxon>Artiodactyla</taxon>
        <taxon>Tylopoda</taxon>
        <taxon>Camelidae</taxon>
        <taxon>Camelus</taxon>
    </lineage>
</organism>
<feature type="compositionally biased region" description="Polar residues" evidence="2">
    <location>
        <begin position="531"/>
        <end position="543"/>
    </location>
</feature>
<keyword evidence="4" id="KW-1185">Reference proteome</keyword>
<dbReference type="Proteomes" id="UP000694856">
    <property type="component" value="Chromosome X"/>
</dbReference>
<evidence type="ECO:0000256" key="2">
    <source>
        <dbReference type="SAM" id="MobiDB-lite"/>
    </source>
</evidence>
<dbReference type="PANTHER" id="PTHR13526:SF16">
    <property type="entry name" value="SPT20-LIKE SEP DOMAIN-CONTAINING PROTEIN"/>
    <property type="match status" value="1"/>
</dbReference>
<name>A0A8B8SLK2_CAMFR</name>
<feature type="compositionally biased region" description="Basic residues" evidence="2">
    <location>
        <begin position="368"/>
        <end position="379"/>
    </location>
</feature>
<gene>
    <name evidence="5" type="primary">LOC102508490</name>
</gene>
<dbReference type="AlphaFoldDB" id="A0A8B8SLK2"/>
<feature type="domain" description="Spt20-like SEP" evidence="3">
    <location>
        <begin position="74"/>
        <end position="218"/>
    </location>
</feature>
<dbReference type="GO" id="GO:0006357">
    <property type="term" value="P:regulation of transcription by RNA polymerase II"/>
    <property type="evidence" value="ECO:0007669"/>
    <property type="project" value="TreeGrafter"/>
</dbReference>
<feature type="compositionally biased region" description="Basic and acidic residues" evidence="2">
    <location>
        <begin position="385"/>
        <end position="394"/>
    </location>
</feature>
<comment type="similarity">
    <text evidence="1">Belongs to the SPT20 family.</text>
</comment>
<dbReference type="GO" id="GO:0000124">
    <property type="term" value="C:SAGA complex"/>
    <property type="evidence" value="ECO:0007669"/>
    <property type="project" value="InterPro"/>
</dbReference>
<evidence type="ECO:0000313" key="5">
    <source>
        <dbReference type="RefSeq" id="XP_032331103.1"/>
    </source>
</evidence>
<feature type="region of interest" description="Disordered" evidence="2">
    <location>
        <begin position="419"/>
        <end position="572"/>
    </location>
</feature>
<feature type="compositionally biased region" description="Low complexity" evidence="2">
    <location>
        <begin position="467"/>
        <end position="490"/>
    </location>
</feature>
<evidence type="ECO:0000259" key="3">
    <source>
        <dbReference type="Pfam" id="PF12090"/>
    </source>
</evidence>
<dbReference type="InterPro" id="IPR021950">
    <property type="entry name" value="Spt20"/>
</dbReference>
<reference evidence="5" key="1">
    <citation type="submission" date="2025-08" db="UniProtKB">
        <authorList>
            <consortium name="RefSeq"/>
        </authorList>
    </citation>
    <scope>IDENTIFICATION</scope>
    <source>
        <tissue evidence="5">Ear skin</tissue>
    </source>
</reference>
<proteinExistence type="inferred from homology"/>
<dbReference type="GeneID" id="102508490"/>
<dbReference type="PANTHER" id="PTHR13526">
    <property type="entry name" value="TRANSCRIPTION FACTOR SPT20 HOMOLOG"/>
    <property type="match status" value="1"/>
</dbReference>
<feature type="compositionally biased region" description="Polar residues" evidence="2">
    <location>
        <begin position="419"/>
        <end position="434"/>
    </location>
</feature>
<dbReference type="GO" id="GO:0003712">
    <property type="term" value="F:transcription coregulator activity"/>
    <property type="evidence" value="ECO:0007669"/>
    <property type="project" value="InterPro"/>
</dbReference>